<keyword evidence="8" id="KW-0175">Coiled coil</keyword>
<dbReference type="GO" id="GO:0005840">
    <property type="term" value="C:ribosome"/>
    <property type="evidence" value="ECO:0007669"/>
    <property type="project" value="UniProtKB-KW"/>
</dbReference>
<evidence type="ECO:0000256" key="5">
    <source>
        <dbReference type="ARBA" id="ARBA00023274"/>
    </source>
</evidence>
<sequence length="148" mass="16402">MNVILRQNVENLGEIGEIVAVKPGYARNYLIPNNMAYMATAGAIRSLATEKKQYEVKMAKAKQQAEVVAAQLAELQITIPMQVGEEGRLFGSVTGQMIAAELELRGFHIDRRTIIIEEPIKTLGIFDVKAKLHPEITATLKVWVIGQE</sequence>
<protein>
    <recommendedName>
        <fullName evidence="6 7">Large ribosomal subunit protein bL9</fullName>
    </recommendedName>
</protein>
<gene>
    <name evidence="7" type="primary">rplI</name>
    <name evidence="10" type="ORF">BGO89_10785</name>
</gene>
<dbReference type="GO" id="GO:0003735">
    <property type="term" value="F:structural constituent of ribosome"/>
    <property type="evidence" value="ECO:0007669"/>
    <property type="project" value="InterPro"/>
</dbReference>
<dbReference type="InterPro" id="IPR020594">
    <property type="entry name" value="Ribosomal_bL9_bac/chp"/>
</dbReference>
<dbReference type="NCBIfam" id="TIGR00158">
    <property type="entry name" value="L9"/>
    <property type="match status" value="1"/>
</dbReference>
<keyword evidence="4 7" id="KW-0689">Ribosomal protein</keyword>
<comment type="similarity">
    <text evidence="1 7">Belongs to the bacterial ribosomal protein bL9 family.</text>
</comment>
<feature type="domain" description="Ribosomal protein L9" evidence="9">
    <location>
        <begin position="13"/>
        <end position="40"/>
    </location>
</feature>
<dbReference type="EMBL" id="MKVH01000024">
    <property type="protein sequence ID" value="OJX56996.1"/>
    <property type="molecule type" value="Genomic_DNA"/>
</dbReference>
<evidence type="ECO:0000259" key="9">
    <source>
        <dbReference type="PROSITE" id="PS00651"/>
    </source>
</evidence>
<evidence type="ECO:0000313" key="11">
    <source>
        <dbReference type="Proteomes" id="UP000184233"/>
    </source>
</evidence>
<reference evidence="10 11" key="1">
    <citation type="submission" date="2016-09" db="EMBL/GenBank/DDBJ databases">
        <title>Genome-resolved meta-omics ties microbial dynamics to process performance in biotechnology for thiocyanate degradation.</title>
        <authorList>
            <person name="Kantor R.S."/>
            <person name="Huddy R.J."/>
            <person name="Iyer R."/>
            <person name="Thomas B.C."/>
            <person name="Brown C.T."/>
            <person name="Anantharaman K."/>
            <person name="Tringe S."/>
            <person name="Hettich R.L."/>
            <person name="Harrison S.T."/>
            <person name="Banfield J.F."/>
        </authorList>
    </citation>
    <scope>NUCLEOTIDE SEQUENCE [LARGE SCALE GENOMIC DNA]</scope>
    <source>
        <strain evidence="10">59-99</strain>
    </source>
</reference>
<dbReference type="SUPFAM" id="SSF55653">
    <property type="entry name" value="Ribosomal protein L9 C-domain"/>
    <property type="match status" value="1"/>
</dbReference>
<dbReference type="InterPro" id="IPR020069">
    <property type="entry name" value="Ribosomal_bL9_C"/>
</dbReference>
<dbReference type="Proteomes" id="UP000184233">
    <property type="component" value="Unassembled WGS sequence"/>
</dbReference>
<dbReference type="GO" id="GO:0006412">
    <property type="term" value="P:translation"/>
    <property type="evidence" value="ECO:0007669"/>
    <property type="project" value="UniProtKB-UniRule"/>
</dbReference>
<dbReference type="InterPro" id="IPR009027">
    <property type="entry name" value="Ribosomal_bL9/RNase_H1_N"/>
</dbReference>
<dbReference type="Gene3D" id="3.40.5.10">
    <property type="entry name" value="Ribosomal protein L9, N-terminal domain"/>
    <property type="match status" value="1"/>
</dbReference>
<evidence type="ECO:0000256" key="8">
    <source>
        <dbReference type="SAM" id="Coils"/>
    </source>
</evidence>
<feature type="coiled-coil region" evidence="8">
    <location>
        <begin position="44"/>
        <end position="78"/>
    </location>
</feature>
<evidence type="ECO:0000256" key="2">
    <source>
        <dbReference type="ARBA" id="ARBA00022730"/>
    </source>
</evidence>
<dbReference type="Gene3D" id="3.10.430.100">
    <property type="entry name" value="Ribosomal protein L9, C-terminal domain"/>
    <property type="match status" value="1"/>
</dbReference>
<evidence type="ECO:0000256" key="1">
    <source>
        <dbReference type="ARBA" id="ARBA00010605"/>
    </source>
</evidence>
<comment type="function">
    <text evidence="7">Binds to the 23S rRNA.</text>
</comment>
<keyword evidence="3 7" id="KW-0694">RNA-binding</keyword>
<comment type="caution">
    <text evidence="10">The sequence shown here is derived from an EMBL/GenBank/DDBJ whole genome shotgun (WGS) entry which is preliminary data.</text>
</comment>
<dbReference type="InterPro" id="IPR000244">
    <property type="entry name" value="Ribosomal_bL9"/>
</dbReference>
<dbReference type="SUPFAM" id="SSF55658">
    <property type="entry name" value="L9 N-domain-like"/>
    <property type="match status" value="1"/>
</dbReference>
<proteinExistence type="inferred from homology"/>
<evidence type="ECO:0000256" key="6">
    <source>
        <dbReference type="ARBA" id="ARBA00035292"/>
    </source>
</evidence>
<dbReference type="PROSITE" id="PS00651">
    <property type="entry name" value="RIBOSOMAL_L9"/>
    <property type="match status" value="1"/>
</dbReference>
<dbReference type="GO" id="GO:1990904">
    <property type="term" value="C:ribonucleoprotein complex"/>
    <property type="evidence" value="ECO:0007669"/>
    <property type="project" value="UniProtKB-KW"/>
</dbReference>
<dbReference type="Pfam" id="PF01281">
    <property type="entry name" value="Ribosomal_L9_N"/>
    <property type="match status" value="1"/>
</dbReference>
<dbReference type="HAMAP" id="MF_00503">
    <property type="entry name" value="Ribosomal_bL9"/>
    <property type="match status" value="1"/>
</dbReference>
<evidence type="ECO:0000256" key="4">
    <source>
        <dbReference type="ARBA" id="ARBA00022980"/>
    </source>
</evidence>
<dbReference type="InterPro" id="IPR036791">
    <property type="entry name" value="Ribosomal_bL9_C_sf"/>
</dbReference>
<evidence type="ECO:0000256" key="3">
    <source>
        <dbReference type="ARBA" id="ARBA00022884"/>
    </source>
</evidence>
<dbReference type="STRING" id="1895771.BGO89_10785"/>
<accession>A0A1M3KX23</accession>
<name>A0A1M3KX23_9BACT</name>
<dbReference type="PANTHER" id="PTHR21368">
    <property type="entry name" value="50S RIBOSOMAL PROTEIN L9"/>
    <property type="match status" value="1"/>
</dbReference>
<keyword evidence="2 7" id="KW-0699">rRNA-binding</keyword>
<dbReference type="InterPro" id="IPR036935">
    <property type="entry name" value="Ribosomal_bL9_N_sf"/>
</dbReference>
<dbReference type="AlphaFoldDB" id="A0A1M3KX23"/>
<organism evidence="10 11">
    <name type="scientific">Candidatus Kapaibacterium thiocyanatum</name>
    <dbReference type="NCBI Taxonomy" id="1895771"/>
    <lineage>
        <taxon>Bacteria</taxon>
        <taxon>Pseudomonadati</taxon>
        <taxon>Candidatus Kapaibacteriota</taxon>
        <taxon>Candidatus Kapaibacteriia</taxon>
        <taxon>Candidatus Kapaibacteriales</taxon>
        <taxon>Candidatus Kapaibacteriaceae</taxon>
        <taxon>Candidatus Kapaibacterium</taxon>
    </lineage>
</organism>
<dbReference type="Pfam" id="PF03948">
    <property type="entry name" value="Ribosomal_L9_C"/>
    <property type="match status" value="1"/>
</dbReference>
<dbReference type="GO" id="GO:0019843">
    <property type="term" value="F:rRNA binding"/>
    <property type="evidence" value="ECO:0007669"/>
    <property type="project" value="UniProtKB-UniRule"/>
</dbReference>
<evidence type="ECO:0000313" key="10">
    <source>
        <dbReference type="EMBL" id="OJX56996.1"/>
    </source>
</evidence>
<dbReference type="InterPro" id="IPR020070">
    <property type="entry name" value="Ribosomal_bL9_N"/>
</dbReference>
<keyword evidence="5 7" id="KW-0687">Ribonucleoprotein</keyword>
<evidence type="ECO:0000256" key="7">
    <source>
        <dbReference type="HAMAP-Rule" id="MF_00503"/>
    </source>
</evidence>